<dbReference type="Pfam" id="PF06898">
    <property type="entry name" value="YqfD"/>
    <property type="match status" value="1"/>
</dbReference>
<dbReference type="AlphaFoldDB" id="A0A2T3FS58"/>
<reference evidence="3" key="1">
    <citation type="submission" date="2018-03" db="EMBL/GenBank/DDBJ databases">
        <title>Lachnoclostridium SNUG30370 gen.nov., sp.nov., isolated from human faeces.</title>
        <authorList>
            <person name="Seo B."/>
            <person name="Jeon K."/>
            <person name="Ko G."/>
        </authorList>
    </citation>
    <scope>NUCLEOTIDE SEQUENCE [LARGE SCALE GENOMIC DNA]</scope>
    <source>
        <strain evidence="3">SNUG30370</strain>
    </source>
</reference>
<evidence type="ECO:0000313" key="2">
    <source>
        <dbReference type="EMBL" id="PST38115.1"/>
    </source>
</evidence>
<organism evidence="2 3">
    <name type="scientific">Faecalibacillus faecis</name>
    <dbReference type="NCBI Taxonomy" id="1982628"/>
    <lineage>
        <taxon>Bacteria</taxon>
        <taxon>Bacillati</taxon>
        <taxon>Bacillota</taxon>
        <taxon>Erysipelotrichia</taxon>
        <taxon>Erysipelotrichales</taxon>
        <taxon>Coprobacillaceae</taxon>
        <taxon>Faecalibacillus</taxon>
    </lineage>
</organism>
<keyword evidence="1" id="KW-0472">Membrane</keyword>
<keyword evidence="1" id="KW-0812">Transmembrane</keyword>
<dbReference type="InterPro" id="IPR010690">
    <property type="entry name" value="YqfD"/>
</dbReference>
<sequence>MNLGYDYILLETDNILTFLKTIKKYQLTLFQLKQIDSTHYSFYVPIYQRHLTYKLHLPIQKSIGIFHYLLCIFHFPQILFTISFACTLFFLPQYLYHIEVKGTLPTLNQQLNQELSHEISFLHPKLTYKQINQLYDTFKQKHKNQLDYLNIYQKGSILHVEYTPASHNQETVLKYQDYIAKKDGVISKIDVQQGNVLVKINQYVKKGDILISHQIEDTSKKIKIIPTLGSIEAYTYQTLEVSIPKKQKENFAYLLFEIRSQLPKDVKIDKEKILSYGIIDEKYVLKMQYVFIENIAIREET</sequence>
<protein>
    <submittedName>
        <fullName evidence="2">Sporulation protein YqfD</fullName>
    </submittedName>
</protein>
<dbReference type="EMBL" id="PYLP01000018">
    <property type="protein sequence ID" value="PST38115.1"/>
    <property type="molecule type" value="Genomic_DNA"/>
</dbReference>
<evidence type="ECO:0000256" key="1">
    <source>
        <dbReference type="SAM" id="Phobius"/>
    </source>
</evidence>
<dbReference type="RefSeq" id="WP_106988622.1">
    <property type="nucleotide sequence ID" value="NZ_PYLP01000018.1"/>
</dbReference>
<evidence type="ECO:0000313" key="3">
    <source>
        <dbReference type="Proteomes" id="UP000241201"/>
    </source>
</evidence>
<gene>
    <name evidence="2" type="ORF">C7U55_11105</name>
</gene>
<keyword evidence="1" id="KW-1133">Transmembrane helix</keyword>
<name>A0A2T3FS58_9FIRM</name>
<accession>A0A2T3FS58</accession>
<comment type="caution">
    <text evidence="2">The sequence shown here is derived from an EMBL/GenBank/DDBJ whole genome shotgun (WGS) entry which is preliminary data.</text>
</comment>
<dbReference type="Proteomes" id="UP000241201">
    <property type="component" value="Unassembled WGS sequence"/>
</dbReference>
<dbReference type="GeneID" id="77471631"/>
<keyword evidence="3" id="KW-1185">Reference proteome</keyword>
<feature type="transmembrane region" description="Helical" evidence="1">
    <location>
        <begin position="65"/>
        <end position="91"/>
    </location>
</feature>
<proteinExistence type="predicted"/>